<organism evidence="3 6">
    <name type="scientific">Didymodactylos carnosus</name>
    <dbReference type="NCBI Taxonomy" id="1234261"/>
    <lineage>
        <taxon>Eukaryota</taxon>
        <taxon>Metazoa</taxon>
        <taxon>Spiralia</taxon>
        <taxon>Gnathifera</taxon>
        <taxon>Rotifera</taxon>
        <taxon>Eurotatoria</taxon>
        <taxon>Bdelloidea</taxon>
        <taxon>Philodinida</taxon>
        <taxon>Philodinidae</taxon>
        <taxon>Didymodactylos</taxon>
    </lineage>
</organism>
<dbReference type="Proteomes" id="UP000682733">
    <property type="component" value="Unassembled WGS sequence"/>
</dbReference>
<evidence type="ECO:0008006" key="7">
    <source>
        <dbReference type="Google" id="ProtNLM"/>
    </source>
</evidence>
<keyword evidence="1" id="KW-0378">Hydrolase</keyword>
<sequence>MNLGEICVSISILRYPTNKNFLQNIQNEITYQVNRLKSHASIALWSANNENEASISKRYSGYHIPDAERPKYEEDYRLLYARTIMPLVQTLDPTRPFLLSSPSNGWETVKENYIADDPQSPVFGDVHYYNDKVDPWNYTFFPITRFLSETGLQSMASLETLLQITNDTKELAFESPLMRHRQHNIRDGQKQML</sequence>
<dbReference type="Proteomes" id="UP000663829">
    <property type="component" value="Unassembled WGS sequence"/>
</dbReference>
<dbReference type="SUPFAM" id="SSF51445">
    <property type="entry name" value="(Trans)glycosidases"/>
    <property type="match status" value="1"/>
</dbReference>
<proteinExistence type="predicted"/>
<evidence type="ECO:0000313" key="4">
    <source>
        <dbReference type="EMBL" id="CAF3583764.1"/>
    </source>
</evidence>
<evidence type="ECO:0000313" key="6">
    <source>
        <dbReference type="Proteomes" id="UP000663829"/>
    </source>
</evidence>
<dbReference type="AlphaFoldDB" id="A0A814CYK1"/>
<dbReference type="Proteomes" id="UP000677228">
    <property type="component" value="Unassembled WGS sequence"/>
</dbReference>
<evidence type="ECO:0000313" key="2">
    <source>
        <dbReference type="EMBL" id="CAF0800453.1"/>
    </source>
</evidence>
<evidence type="ECO:0000256" key="1">
    <source>
        <dbReference type="ARBA" id="ARBA00023295"/>
    </source>
</evidence>
<dbReference type="EMBL" id="CAJNOK010001230">
    <property type="protein sequence ID" value="CAF0800453.1"/>
    <property type="molecule type" value="Genomic_DNA"/>
</dbReference>
<dbReference type="PANTHER" id="PTHR43730">
    <property type="entry name" value="BETA-MANNOSIDASE"/>
    <property type="match status" value="1"/>
</dbReference>
<dbReference type="GO" id="GO:0004567">
    <property type="term" value="F:beta-mannosidase activity"/>
    <property type="evidence" value="ECO:0007669"/>
    <property type="project" value="TreeGrafter"/>
</dbReference>
<dbReference type="GO" id="GO:0006516">
    <property type="term" value="P:glycoprotein catabolic process"/>
    <property type="evidence" value="ECO:0007669"/>
    <property type="project" value="TreeGrafter"/>
</dbReference>
<dbReference type="InterPro" id="IPR017853">
    <property type="entry name" value="GH"/>
</dbReference>
<accession>A0A814CYK1</accession>
<reference evidence="3" key="1">
    <citation type="submission" date="2021-02" db="EMBL/GenBank/DDBJ databases">
        <authorList>
            <person name="Nowell W R."/>
        </authorList>
    </citation>
    <scope>NUCLEOTIDE SEQUENCE</scope>
</reference>
<dbReference type="OrthoDB" id="2866996at2759"/>
<dbReference type="Gene3D" id="3.20.20.80">
    <property type="entry name" value="Glycosidases"/>
    <property type="match status" value="1"/>
</dbReference>
<evidence type="ECO:0000313" key="5">
    <source>
        <dbReference type="EMBL" id="CAF3726612.1"/>
    </source>
</evidence>
<dbReference type="EMBL" id="CAJOBC010002307">
    <property type="protein sequence ID" value="CAF3726612.1"/>
    <property type="molecule type" value="Genomic_DNA"/>
</dbReference>
<dbReference type="PANTHER" id="PTHR43730:SF1">
    <property type="entry name" value="BETA-MANNOSIDASE"/>
    <property type="match status" value="1"/>
</dbReference>
<gene>
    <name evidence="3" type="ORF">GPM918_LOCUS11238</name>
    <name evidence="2" type="ORF">OVA965_LOCUS4617</name>
    <name evidence="5" type="ORF">SRO942_LOCUS11237</name>
    <name evidence="4" type="ORF">TMI583_LOCUS4615</name>
</gene>
<dbReference type="InterPro" id="IPR050887">
    <property type="entry name" value="Beta-mannosidase_GH2"/>
</dbReference>
<evidence type="ECO:0000313" key="3">
    <source>
        <dbReference type="EMBL" id="CAF0950927.1"/>
    </source>
</evidence>
<name>A0A814CYK1_9BILA</name>
<protein>
    <recommendedName>
        <fullName evidence="7">Beta-mannosidase</fullName>
    </recommendedName>
</protein>
<dbReference type="Proteomes" id="UP000681722">
    <property type="component" value="Unassembled WGS sequence"/>
</dbReference>
<keyword evidence="6" id="KW-1185">Reference proteome</keyword>
<keyword evidence="1" id="KW-0326">Glycosidase</keyword>
<comment type="caution">
    <text evidence="3">The sequence shown here is derived from an EMBL/GenBank/DDBJ whole genome shotgun (WGS) entry which is preliminary data.</text>
</comment>
<dbReference type="EMBL" id="CAJNOQ010002308">
    <property type="protein sequence ID" value="CAF0950927.1"/>
    <property type="molecule type" value="Genomic_DNA"/>
</dbReference>
<dbReference type="EMBL" id="CAJOBA010001230">
    <property type="protein sequence ID" value="CAF3583764.1"/>
    <property type="molecule type" value="Genomic_DNA"/>
</dbReference>